<evidence type="ECO:0000256" key="4">
    <source>
        <dbReference type="ARBA" id="ARBA00040164"/>
    </source>
</evidence>
<dbReference type="SMART" id="SM01400">
    <property type="entry name" value="Pribosyltran_N"/>
    <property type="match status" value="1"/>
</dbReference>
<reference evidence="7 8" key="1">
    <citation type="submission" date="2020-03" db="EMBL/GenBank/DDBJ databases">
        <title>Dissostichus mawsoni Genome sequencing and assembly.</title>
        <authorList>
            <person name="Park H."/>
        </authorList>
    </citation>
    <scope>NUCLEOTIDE SEQUENCE [LARGE SCALE GENOMIC DNA]</scope>
    <source>
        <strain evidence="7">DM0001</strain>
        <tissue evidence="7">Muscle</tissue>
    </source>
</reference>
<dbReference type="PANTHER" id="PTHR10210:SF29">
    <property type="entry name" value="PHOSPHORIBOSYL PYROPHOSPHATE SYNTHASE-ASSOCIATED PROTEIN 2"/>
    <property type="match status" value="1"/>
</dbReference>
<dbReference type="GO" id="GO:0002189">
    <property type="term" value="C:ribose phosphate diphosphokinase complex"/>
    <property type="evidence" value="ECO:0007669"/>
    <property type="project" value="TreeGrafter"/>
</dbReference>
<dbReference type="InterPro" id="IPR029099">
    <property type="entry name" value="Pribosyltran_N"/>
</dbReference>
<dbReference type="Gene3D" id="3.40.50.2020">
    <property type="match status" value="1"/>
</dbReference>
<dbReference type="SUPFAM" id="SSF53271">
    <property type="entry name" value="PRTase-like"/>
    <property type="match status" value="1"/>
</dbReference>
<feature type="domain" description="Ribose-phosphate pyrophosphokinase N-terminal" evidence="6">
    <location>
        <begin position="329"/>
        <end position="419"/>
    </location>
</feature>
<comment type="caution">
    <text evidence="7">The sequence shown here is derived from an EMBL/GenBank/DDBJ whole genome shotgun (WGS) entry which is preliminary data.</text>
</comment>
<dbReference type="GO" id="GO:0000287">
    <property type="term" value="F:magnesium ion binding"/>
    <property type="evidence" value="ECO:0007669"/>
    <property type="project" value="InterPro"/>
</dbReference>
<comment type="similarity">
    <text evidence="1">Belongs to the ribose-phosphate pyrophosphokinase family.</text>
</comment>
<name>A0A7J5YBX5_DISMA</name>
<protein>
    <recommendedName>
        <fullName evidence="4">Phosphoribosyl pyrophosphate synthase-associated protein 2</fullName>
    </recommendedName>
</protein>
<dbReference type="Pfam" id="PF13793">
    <property type="entry name" value="Pribosyltran_N"/>
    <property type="match status" value="1"/>
</dbReference>
<organism evidence="7 8">
    <name type="scientific">Dissostichus mawsoni</name>
    <name type="common">Antarctic cod</name>
    <dbReference type="NCBI Taxonomy" id="36200"/>
    <lineage>
        <taxon>Eukaryota</taxon>
        <taxon>Metazoa</taxon>
        <taxon>Chordata</taxon>
        <taxon>Craniata</taxon>
        <taxon>Vertebrata</taxon>
        <taxon>Euteleostomi</taxon>
        <taxon>Actinopterygii</taxon>
        <taxon>Neopterygii</taxon>
        <taxon>Teleostei</taxon>
        <taxon>Neoteleostei</taxon>
        <taxon>Acanthomorphata</taxon>
        <taxon>Eupercaria</taxon>
        <taxon>Perciformes</taxon>
        <taxon>Notothenioidei</taxon>
        <taxon>Nototheniidae</taxon>
        <taxon>Dissostichus</taxon>
    </lineage>
</organism>
<dbReference type="EMBL" id="JAAKFY010000014">
    <property type="protein sequence ID" value="KAF3846954.1"/>
    <property type="molecule type" value="Genomic_DNA"/>
</dbReference>
<dbReference type="OrthoDB" id="413572at2759"/>
<dbReference type="GO" id="GO:0006164">
    <property type="term" value="P:purine nucleotide biosynthetic process"/>
    <property type="evidence" value="ECO:0007669"/>
    <property type="project" value="TreeGrafter"/>
</dbReference>
<dbReference type="AlphaFoldDB" id="A0A7J5YBX5"/>
<gene>
    <name evidence="7" type="ORF">F7725_004032</name>
</gene>
<dbReference type="FunFam" id="3.40.50.2020:FF:000014">
    <property type="entry name" value="Ribose-phosphate pyrophosphokinase 1"/>
    <property type="match status" value="1"/>
</dbReference>
<dbReference type="GO" id="GO:0005737">
    <property type="term" value="C:cytoplasm"/>
    <property type="evidence" value="ECO:0007669"/>
    <property type="project" value="TreeGrafter"/>
</dbReference>
<dbReference type="GO" id="GO:0004749">
    <property type="term" value="F:ribose phosphate diphosphokinase activity"/>
    <property type="evidence" value="ECO:0007669"/>
    <property type="project" value="TreeGrafter"/>
</dbReference>
<evidence type="ECO:0000256" key="2">
    <source>
        <dbReference type="ARBA" id="ARBA00022727"/>
    </source>
</evidence>
<dbReference type="Proteomes" id="UP000518266">
    <property type="component" value="Unassembled WGS sequence"/>
</dbReference>
<feature type="region of interest" description="Disordered" evidence="5">
    <location>
        <begin position="58"/>
        <end position="80"/>
    </location>
</feature>
<comment type="function">
    <text evidence="3">Seems to play a negative regulatory role in 5-phosphoribose 1-diphosphate synthesis.</text>
</comment>
<evidence type="ECO:0000313" key="8">
    <source>
        <dbReference type="Proteomes" id="UP000518266"/>
    </source>
</evidence>
<evidence type="ECO:0000259" key="6">
    <source>
        <dbReference type="Pfam" id="PF13793"/>
    </source>
</evidence>
<keyword evidence="2" id="KW-0545">Nucleotide biosynthesis</keyword>
<dbReference type="InterPro" id="IPR029057">
    <property type="entry name" value="PRTase-like"/>
</dbReference>
<dbReference type="PANTHER" id="PTHR10210">
    <property type="entry name" value="RIBOSE-PHOSPHATE DIPHOSPHOKINASE FAMILY MEMBER"/>
    <property type="match status" value="1"/>
</dbReference>
<evidence type="ECO:0000256" key="1">
    <source>
        <dbReference type="ARBA" id="ARBA00006478"/>
    </source>
</evidence>
<dbReference type="GO" id="GO:0006015">
    <property type="term" value="P:5-phosphoribose 1-diphosphate biosynthetic process"/>
    <property type="evidence" value="ECO:0007669"/>
    <property type="project" value="TreeGrafter"/>
</dbReference>
<dbReference type="GO" id="GO:0005524">
    <property type="term" value="F:ATP binding"/>
    <property type="evidence" value="ECO:0007669"/>
    <property type="project" value="TreeGrafter"/>
</dbReference>
<keyword evidence="8" id="KW-1185">Reference proteome</keyword>
<evidence type="ECO:0000256" key="5">
    <source>
        <dbReference type="SAM" id="MobiDB-lite"/>
    </source>
</evidence>
<dbReference type="InterPro" id="IPR005946">
    <property type="entry name" value="Rib-P_diPkinase"/>
</dbReference>
<evidence type="ECO:0000313" key="7">
    <source>
        <dbReference type="EMBL" id="KAF3846954.1"/>
    </source>
</evidence>
<proteinExistence type="inferred from homology"/>
<accession>A0A7J5YBX5</accession>
<sequence>MLQAIIPLSLAAGLQNDRLIGRLEHTPTAAGITGGELRILARFNMTNHSQWLSAANSASQTDSWGGKTLTGRGGGRGQRNRETEISFCTVSRSSVFTACSSSWSFPISESRYSRSILRHTAALQPSRGCVFRGYKNSLLPPSLVLFSRLEETLWSSGGGREDRLWGGGMLSCSPRLVHGGFGEVGRGSLQIPVRNSFSVPRKTTVSKTTEAGDGYRRRGRHVTRTSRHCAWLIVRAEIGWREGGGYLSVQLQVERGWGYLSVQLQVERGGGYLSVQLQVERGGVICLSSCSGEGGGVICLSSCRKGSAQPGCPGILCLSAGRAASAPPERLGVELGKVQVYQEANRETRVQIQESVRGKDVFVIQTMSKDVNTTIMEMLILVYACRTSCARSITGVLPYFPYSKQCKMRKRGSIVTKLV</sequence>
<evidence type="ECO:0000256" key="3">
    <source>
        <dbReference type="ARBA" id="ARBA00037514"/>
    </source>
</evidence>